<feature type="domain" description="Rhodopsin" evidence="8">
    <location>
        <begin position="2"/>
        <end position="69"/>
    </location>
</feature>
<evidence type="ECO:0000256" key="2">
    <source>
        <dbReference type="ARBA" id="ARBA00022692"/>
    </source>
</evidence>
<dbReference type="Proteomes" id="UP000664169">
    <property type="component" value="Unassembled WGS sequence"/>
</dbReference>
<evidence type="ECO:0000259" key="8">
    <source>
        <dbReference type="Pfam" id="PF20684"/>
    </source>
</evidence>
<keyword evidence="3 7" id="KW-1133">Transmembrane helix</keyword>
<reference evidence="9" key="1">
    <citation type="submission" date="2021-03" db="EMBL/GenBank/DDBJ databases">
        <authorList>
            <person name="Tagirdzhanova G."/>
        </authorList>
    </citation>
    <scope>NUCLEOTIDE SEQUENCE</scope>
</reference>
<keyword evidence="2 7" id="KW-0812">Transmembrane</keyword>
<dbReference type="OrthoDB" id="5329176at2759"/>
<name>A0A8H3I3S0_9LECA</name>
<evidence type="ECO:0000256" key="4">
    <source>
        <dbReference type="ARBA" id="ARBA00023136"/>
    </source>
</evidence>
<dbReference type="EMBL" id="CAJPDQ010000001">
    <property type="protein sequence ID" value="CAF9903488.1"/>
    <property type="molecule type" value="Genomic_DNA"/>
</dbReference>
<comment type="caution">
    <text evidence="9">The sequence shown here is derived from an EMBL/GenBank/DDBJ whole genome shotgun (WGS) entry which is preliminary data.</text>
</comment>
<protein>
    <recommendedName>
        <fullName evidence="8">Rhodopsin domain-containing protein</fullName>
    </recommendedName>
</protein>
<dbReference type="Pfam" id="PF20684">
    <property type="entry name" value="Fung_rhodopsin"/>
    <property type="match status" value="1"/>
</dbReference>
<evidence type="ECO:0000256" key="3">
    <source>
        <dbReference type="ARBA" id="ARBA00022989"/>
    </source>
</evidence>
<evidence type="ECO:0000313" key="10">
    <source>
        <dbReference type="Proteomes" id="UP000664169"/>
    </source>
</evidence>
<evidence type="ECO:0000256" key="6">
    <source>
        <dbReference type="SAM" id="MobiDB-lite"/>
    </source>
</evidence>
<gene>
    <name evidence="9" type="ORF">GOMPHAMPRED_000304</name>
</gene>
<feature type="transmembrane region" description="Helical" evidence="7">
    <location>
        <begin position="45"/>
        <end position="70"/>
    </location>
</feature>
<keyword evidence="10" id="KW-1185">Reference proteome</keyword>
<dbReference type="InterPro" id="IPR049326">
    <property type="entry name" value="Rhodopsin_dom_fungi"/>
</dbReference>
<dbReference type="PANTHER" id="PTHR33048:SF47">
    <property type="entry name" value="INTEGRAL MEMBRANE PROTEIN-RELATED"/>
    <property type="match status" value="1"/>
</dbReference>
<sequence>MAVQKKVAITATFALGLSICGINVARMAVTELCDASDFTYCTPYSLIFVLCEMAGGILVACVPTLGPVFFPQRYQARNAGNKNWQHLDSGKTGKIPRITVAAMSDQEILADDSDFLDLNENHASSMGKIIGDFPHPKRRASSTGVRKGSKNGAV</sequence>
<accession>A0A8H3I3S0</accession>
<comment type="similarity">
    <text evidence="5">Belongs to the SAT4 family.</text>
</comment>
<dbReference type="PANTHER" id="PTHR33048">
    <property type="entry name" value="PTH11-LIKE INTEGRAL MEMBRANE PROTEIN (AFU_ORTHOLOGUE AFUA_5G11245)"/>
    <property type="match status" value="1"/>
</dbReference>
<dbReference type="InterPro" id="IPR052337">
    <property type="entry name" value="SAT4-like"/>
</dbReference>
<evidence type="ECO:0000256" key="7">
    <source>
        <dbReference type="SAM" id="Phobius"/>
    </source>
</evidence>
<evidence type="ECO:0000256" key="1">
    <source>
        <dbReference type="ARBA" id="ARBA00004141"/>
    </source>
</evidence>
<feature type="region of interest" description="Disordered" evidence="6">
    <location>
        <begin position="127"/>
        <end position="154"/>
    </location>
</feature>
<proteinExistence type="inferred from homology"/>
<dbReference type="GO" id="GO:0016020">
    <property type="term" value="C:membrane"/>
    <property type="evidence" value="ECO:0007669"/>
    <property type="project" value="UniProtKB-SubCell"/>
</dbReference>
<comment type="subcellular location">
    <subcellularLocation>
        <location evidence="1">Membrane</location>
        <topology evidence="1">Multi-pass membrane protein</topology>
    </subcellularLocation>
</comment>
<keyword evidence="4 7" id="KW-0472">Membrane</keyword>
<organism evidence="9 10">
    <name type="scientific">Gomphillus americanus</name>
    <dbReference type="NCBI Taxonomy" id="1940652"/>
    <lineage>
        <taxon>Eukaryota</taxon>
        <taxon>Fungi</taxon>
        <taxon>Dikarya</taxon>
        <taxon>Ascomycota</taxon>
        <taxon>Pezizomycotina</taxon>
        <taxon>Lecanoromycetes</taxon>
        <taxon>OSLEUM clade</taxon>
        <taxon>Ostropomycetidae</taxon>
        <taxon>Ostropales</taxon>
        <taxon>Graphidaceae</taxon>
        <taxon>Gomphilloideae</taxon>
        <taxon>Gomphillus</taxon>
    </lineage>
</organism>
<evidence type="ECO:0000256" key="5">
    <source>
        <dbReference type="ARBA" id="ARBA00038359"/>
    </source>
</evidence>
<evidence type="ECO:0000313" key="9">
    <source>
        <dbReference type="EMBL" id="CAF9903488.1"/>
    </source>
</evidence>
<dbReference type="AlphaFoldDB" id="A0A8H3I3S0"/>